<dbReference type="EMBL" id="JAGYPE010000005">
    <property type="protein sequence ID" value="MBS4184995.1"/>
    <property type="molecule type" value="Genomic_DNA"/>
</dbReference>
<dbReference type="InterPro" id="IPR038375">
    <property type="entry name" value="NDUFAF7_sf"/>
</dbReference>
<gene>
    <name evidence="4" type="ORF">KHB02_013955</name>
    <name evidence="3" type="ORF">KHB02_26805</name>
</gene>
<dbReference type="EC" id="2.1.1.-" evidence="3"/>
<dbReference type="Gene3D" id="3.40.50.12710">
    <property type="match status" value="1"/>
</dbReference>
<dbReference type="PANTHER" id="PTHR12049">
    <property type="entry name" value="PROTEIN ARGININE METHYLTRANSFERASE NDUFAF7, MITOCHONDRIAL"/>
    <property type="match status" value="1"/>
</dbReference>
<evidence type="ECO:0000256" key="2">
    <source>
        <dbReference type="ARBA" id="ARBA00022679"/>
    </source>
</evidence>
<dbReference type="Proteomes" id="UP000677265">
    <property type="component" value="Unassembled WGS sequence"/>
</dbReference>
<accession>A0A942T2B2</accession>
<keyword evidence="5" id="KW-1185">Reference proteome</keyword>
<keyword evidence="1 3" id="KW-0489">Methyltransferase</keyword>
<evidence type="ECO:0000256" key="1">
    <source>
        <dbReference type="ARBA" id="ARBA00022603"/>
    </source>
</evidence>
<dbReference type="GO" id="GO:0035243">
    <property type="term" value="F:protein-arginine omega-N symmetric methyltransferase activity"/>
    <property type="evidence" value="ECO:0007669"/>
    <property type="project" value="TreeGrafter"/>
</dbReference>
<sequence>MISYIKSFIQHSPNQLITYADYISAALYHPEYGYYMRDQQKIGRQGDFITTSNISDIYGRLAAKWFAYVCEKTGLPNAFCEIGAGNGRFAHAFLQEWQESIKRPLQYVIVETSPYHRRLQQNLLDQYPSVIQVEDITAIKDFEGMIFSNELFDALPVHVIEKINGELLEVMIGIQNEGFVEQGVPLTNPAILQFLQESGLELKEKQRIEVPLAMKKMLGSIATTIKKGLIVTADYGYTNEEWMHPARSTGSLRGFFQHRMFDNILENPGAMDVTTHIHFDYLIERGRQLALEFVTMLRQDEFLLKAGILQELENHYDPNPFSEVSKRNRAIRSLIMPGGMSSYFHIVIQEKGMVTRDINLFQNQK</sequence>
<comment type="caution">
    <text evidence="3">The sequence shown here is derived from an EMBL/GenBank/DDBJ whole genome shotgun (WGS) entry which is preliminary data.</text>
</comment>
<dbReference type="RefSeq" id="WP_213144858.1">
    <property type="nucleotide sequence ID" value="NZ_JAGYPE020000023.1"/>
</dbReference>
<keyword evidence="2 3" id="KW-0808">Transferase</keyword>
<name>A0A942T2B2_9BACI</name>
<dbReference type="InterPro" id="IPR003788">
    <property type="entry name" value="NDUFAF7"/>
</dbReference>
<proteinExistence type="predicted"/>
<dbReference type="SUPFAM" id="SSF53335">
    <property type="entry name" value="S-adenosyl-L-methionine-dependent methyltransferases"/>
    <property type="match status" value="1"/>
</dbReference>
<organism evidence="3">
    <name type="scientific">Neobacillus citreus</name>
    <dbReference type="NCBI Taxonomy" id="2833578"/>
    <lineage>
        <taxon>Bacteria</taxon>
        <taxon>Bacillati</taxon>
        <taxon>Bacillota</taxon>
        <taxon>Bacilli</taxon>
        <taxon>Bacillales</taxon>
        <taxon>Bacillaceae</taxon>
        <taxon>Neobacillus</taxon>
    </lineage>
</organism>
<dbReference type="AlphaFoldDB" id="A0A942T2B2"/>
<dbReference type="EMBL" id="JAGYPE020000023">
    <property type="protein sequence ID" value="MCH6266630.1"/>
    <property type="molecule type" value="Genomic_DNA"/>
</dbReference>
<reference evidence="3" key="1">
    <citation type="submission" date="2021-05" db="EMBL/GenBank/DDBJ databases">
        <title>Novel Bacillus species.</title>
        <authorList>
            <person name="Liu G."/>
        </authorList>
    </citation>
    <scope>NUCLEOTIDE SEQUENCE</scope>
    <source>
        <strain evidence="3 5">FJAT-50051</strain>
    </source>
</reference>
<evidence type="ECO:0000313" key="5">
    <source>
        <dbReference type="Proteomes" id="UP000677265"/>
    </source>
</evidence>
<dbReference type="InterPro" id="IPR029063">
    <property type="entry name" value="SAM-dependent_MTases_sf"/>
</dbReference>
<evidence type="ECO:0000313" key="3">
    <source>
        <dbReference type="EMBL" id="MBS4184995.1"/>
    </source>
</evidence>
<dbReference type="GO" id="GO:0032259">
    <property type="term" value="P:methylation"/>
    <property type="evidence" value="ECO:0007669"/>
    <property type="project" value="UniProtKB-KW"/>
</dbReference>
<dbReference type="Pfam" id="PF02636">
    <property type="entry name" value="Methyltransf_28"/>
    <property type="match status" value="1"/>
</dbReference>
<evidence type="ECO:0000313" key="4">
    <source>
        <dbReference type="EMBL" id="MCH6266630.1"/>
    </source>
</evidence>
<dbReference type="PANTHER" id="PTHR12049:SF7">
    <property type="entry name" value="PROTEIN ARGININE METHYLTRANSFERASE NDUFAF7, MITOCHONDRIAL"/>
    <property type="match status" value="1"/>
</dbReference>
<protein>
    <submittedName>
        <fullName evidence="3">SAM-dependent methyltransferase</fullName>
        <ecNumber evidence="3">2.1.1.-</ecNumber>
    </submittedName>
</protein>